<geneLocation type="plasmid" evidence="2 3">
    <name>plas1</name>
</geneLocation>
<dbReference type="Gene3D" id="3.40.50.300">
    <property type="entry name" value="P-loop containing nucleotide triphosphate hydrolases"/>
    <property type="match status" value="1"/>
</dbReference>
<dbReference type="InterPro" id="IPR026634">
    <property type="entry name" value="TPST-like"/>
</dbReference>
<keyword evidence="2" id="KW-0614">Plasmid</keyword>
<dbReference type="PANTHER" id="PTHR12788:SF10">
    <property type="entry name" value="PROTEIN-TYROSINE SULFOTRANSFERASE"/>
    <property type="match status" value="1"/>
</dbReference>
<dbReference type="AlphaFoldDB" id="A0A7G6VZY4"/>
<keyword evidence="1 2" id="KW-0808">Transferase</keyword>
<evidence type="ECO:0000313" key="2">
    <source>
        <dbReference type="EMBL" id="QNE07299.1"/>
    </source>
</evidence>
<sequence length="267" mass="30265">MKGHRYVFVAGLHRSGTSLVARLLGEHPDIAAITDAPVPENEGCYLQGAIPHTARHGVPGHFATDPDQHLVEGCALDRLETRVRMEADWSRWFDSARPWRVEKSPVNLTRTRLLQSLFPMSQFIIVTRHPAFTAEAMRKWVDVEAIGFRGYWQGAHDLVLADLEYLHCAMIVRYEDLVERPQTMRRAMFAFLDLPVCESARQIANGNRRYLDSAQRSSAAYSRLGYAPGASCGPLLPRVRHPLRAIVERVEEVLANTDYAEAWRMSD</sequence>
<evidence type="ECO:0000256" key="1">
    <source>
        <dbReference type="ARBA" id="ARBA00022679"/>
    </source>
</evidence>
<dbReference type="Pfam" id="PF13469">
    <property type="entry name" value="Sulfotransfer_3"/>
    <property type="match status" value="1"/>
</dbReference>
<dbReference type="InterPro" id="IPR027417">
    <property type="entry name" value="P-loop_NTPase"/>
</dbReference>
<name>A0A7G6VZY4_9SPHN</name>
<dbReference type="EMBL" id="CP060053">
    <property type="protein sequence ID" value="QNE07299.1"/>
    <property type="molecule type" value="Genomic_DNA"/>
</dbReference>
<gene>
    <name evidence="2" type="ORF">H4O24_15420</name>
</gene>
<dbReference type="Proteomes" id="UP000515297">
    <property type="component" value="Plasmid plas1"/>
</dbReference>
<evidence type="ECO:0000313" key="3">
    <source>
        <dbReference type="Proteomes" id="UP000515297"/>
    </source>
</evidence>
<protein>
    <submittedName>
        <fullName evidence="2">Sulfotransferase</fullName>
    </submittedName>
</protein>
<organism evidence="2 3">
    <name type="scientific">Croceicoccus marinus</name>
    <dbReference type="NCBI Taxonomy" id="450378"/>
    <lineage>
        <taxon>Bacteria</taxon>
        <taxon>Pseudomonadati</taxon>
        <taxon>Pseudomonadota</taxon>
        <taxon>Alphaproteobacteria</taxon>
        <taxon>Sphingomonadales</taxon>
        <taxon>Erythrobacteraceae</taxon>
        <taxon>Croceicoccus</taxon>
    </lineage>
</organism>
<dbReference type="RefSeq" id="WP_185886003.1">
    <property type="nucleotide sequence ID" value="NZ_CP060053.1"/>
</dbReference>
<dbReference type="SUPFAM" id="SSF52540">
    <property type="entry name" value="P-loop containing nucleoside triphosphate hydrolases"/>
    <property type="match status" value="1"/>
</dbReference>
<accession>A0A7G6VZY4</accession>
<dbReference type="PANTHER" id="PTHR12788">
    <property type="entry name" value="PROTEIN-TYROSINE SULFOTRANSFERASE 2"/>
    <property type="match status" value="1"/>
</dbReference>
<dbReference type="GO" id="GO:0008476">
    <property type="term" value="F:protein-tyrosine sulfotransferase activity"/>
    <property type="evidence" value="ECO:0007669"/>
    <property type="project" value="InterPro"/>
</dbReference>
<reference evidence="2 3" key="1">
    <citation type="submission" date="2020-08" db="EMBL/GenBank/DDBJ databases">
        <authorList>
            <person name="Liu G."/>
            <person name="Sun C."/>
        </authorList>
    </citation>
    <scope>NUCLEOTIDE SEQUENCE [LARGE SCALE GENOMIC DNA]</scope>
    <source>
        <strain evidence="2 3">OT19</strain>
        <plasmid evidence="2 3">plas1</plasmid>
    </source>
</reference>
<proteinExistence type="predicted"/>